<accession>A0A4U0EYI9</accession>
<evidence type="ECO:0000313" key="1">
    <source>
        <dbReference type="EMBL" id="TJY37083.1"/>
    </source>
</evidence>
<name>A0A4U0EYI9_9FLAO</name>
<dbReference type="EMBL" id="SUPL01000002">
    <property type="protein sequence ID" value="TJY37083.1"/>
    <property type="molecule type" value="Genomic_DNA"/>
</dbReference>
<dbReference type="OrthoDB" id="1121396at2"/>
<evidence type="ECO:0000313" key="2">
    <source>
        <dbReference type="Proteomes" id="UP000307657"/>
    </source>
</evidence>
<proteinExistence type="predicted"/>
<keyword evidence="2" id="KW-1185">Reference proteome</keyword>
<reference evidence="1 2" key="1">
    <citation type="submission" date="2019-04" db="EMBL/GenBank/DDBJ databases">
        <title>Lacinutrix sp. nov., isolated from marine water.</title>
        <authorList>
            <person name="Kim W."/>
        </authorList>
    </citation>
    <scope>NUCLEOTIDE SEQUENCE [LARGE SCALE GENOMIC DNA]</scope>
    <source>
        <strain evidence="1 2">CAU 1491</strain>
    </source>
</reference>
<dbReference type="AlphaFoldDB" id="A0A4U0EYI9"/>
<dbReference type="Proteomes" id="UP000307657">
    <property type="component" value="Unassembled WGS sequence"/>
</dbReference>
<protein>
    <submittedName>
        <fullName evidence="1">Uncharacterized protein</fullName>
    </submittedName>
</protein>
<sequence>MKGLFTFFFSPLIVFGFLIKVDFQNSLKIEPDSFMNVSIQDELTTEHNEDLFDFWIGNWEVTWSEANNKMGKGINVIEKELDGKIIKENFQITGGKNKGFKGVSVSVLNQQTGIWNQAWVDNAGSYLSFTQDRDEFGNLIFVTNKVEKDSLSIVSRMVFKDVKTNSFTWDWEGSVDGGKTWKLNWRINYSRINNDISNPSLTDFSEMIGTCNCKSKRMGNDGKWLEAIDATWTFKYIMNGKGVQDDFLLANGLSGGSIRQYNEKEKSWYVHYYASDSPSPTLQSWKGKKTEDGNIVLYSPQKSSSGEDGFLKLSFYDISKKGYKWKGEWVNKDESKTNPFWMIECVK</sequence>
<dbReference type="RefSeq" id="WP_136841225.1">
    <property type="nucleotide sequence ID" value="NZ_SUPL01000002.1"/>
</dbReference>
<gene>
    <name evidence="1" type="ORF">E5167_03815</name>
</gene>
<organism evidence="1 2">
    <name type="scientific">Pontimicrobium aquaticum</name>
    <dbReference type="NCBI Taxonomy" id="2565367"/>
    <lineage>
        <taxon>Bacteria</taxon>
        <taxon>Pseudomonadati</taxon>
        <taxon>Bacteroidota</taxon>
        <taxon>Flavobacteriia</taxon>
        <taxon>Flavobacteriales</taxon>
        <taxon>Flavobacteriaceae</taxon>
        <taxon>Pontimicrobium</taxon>
    </lineage>
</organism>
<comment type="caution">
    <text evidence="1">The sequence shown here is derived from an EMBL/GenBank/DDBJ whole genome shotgun (WGS) entry which is preliminary data.</text>
</comment>